<evidence type="ECO:0000256" key="3">
    <source>
        <dbReference type="ARBA" id="ARBA00022741"/>
    </source>
</evidence>
<dbReference type="EMBL" id="SROY01000001">
    <property type="protein sequence ID" value="TLX22933.1"/>
    <property type="molecule type" value="Genomic_DNA"/>
</dbReference>
<dbReference type="AlphaFoldDB" id="A0A5R9PIW9"/>
<feature type="domain" description="ABC transporter" evidence="6">
    <location>
        <begin position="24"/>
        <end position="248"/>
    </location>
</feature>
<keyword evidence="4 7" id="KW-0067">ATP-binding</keyword>
<dbReference type="SMART" id="SM00382">
    <property type="entry name" value="AAA"/>
    <property type="match status" value="1"/>
</dbReference>
<dbReference type="InterPro" id="IPR050683">
    <property type="entry name" value="Bact_Polysacc_Export_ATP-bd"/>
</dbReference>
<evidence type="ECO:0000256" key="5">
    <source>
        <dbReference type="SAM" id="MobiDB-lite"/>
    </source>
</evidence>
<dbReference type="SUPFAM" id="SSF52540">
    <property type="entry name" value="P-loop containing nucleoside triphosphate hydrolases"/>
    <property type="match status" value="1"/>
</dbReference>
<dbReference type="Proteomes" id="UP000308508">
    <property type="component" value="Unassembled WGS sequence"/>
</dbReference>
<dbReference type="PANTHER" id="PTHR46743">
    <property type="entry name" value="TEICHOIC ACIDS EXPORT ATP-BINDING PROTEIN TAGH"/>
    <property type="match status" value="1"/>
</dbReference>
<protein>
    <submittedName>
        <fullName evidence="7">ABC transporter ATP-binding protein</fullName>
    </submittedName>
</protein>
<gene>
    <name evidence="7" type="ORF">E5S66_02605</name>
</gene>
<keyword evidence="8" id="KW-1185">Reference proteome</keyword>
<feature type="region of interest" description="Disordered" evidence="5">
    <location>
        <begin position="260"/>
        <end position="279"/>
    </location>
</feature>
<dbReference type="PANTHER" id="PTHR46743:SF2">
    <property type="entry name" value="TEICHOIC ACIDS EXPORT ATP-BINDING PROTEIN TAGH"/>
    <property type="match status" value="1"/>
</dbReference>
<dbReference type="GO" id="GO:0016020">
    <property type="term" value="C:membrane"/>
    <property type="evidence" value="ECO:0007669"/>
    <property type="project" value="InterPro"/>
</dbReference>
<dbReference type="Gene3D" id="3.40.50.300">
    <property type="entry name" value="P-loop containing nucleotide triphosphate hydrolases"/>
    <property type="match status" value="1"/>
</dbReference>
<dbReference type="Gene3D" id="2.70.50.60">
    <property type="entry name" value="abc- transporter (atp binding component) like domain"/>
    <property type="match status" value="1"/>
</dbReference>
<dbReference type="Pfam" id="PF14524">
    <property type="entry name" value="Wzt_C"/>
    <property type="match status" value="1"/>
</dbReference>
<dbReference type="GO" id="GO:0005524">
    <property type="term" value="F:ATP binding"/>
    <property type="evidence" value="ECO:0007669"/>
    <property type="project" value="UniProtKB-KW"/>
</dbReference>
<sequence length="450" mass="49221">MSSDLAIRVHGVGKVYPVYARPHHRLLEMFARGDGRYRSDFHALKNINLEIRKGHTVGIVGRNGSGKSTLLQIICGTLAPSSGSVEVAGRLAALLELGAGFNPEFTGLENVYLNATILGLARREIDERLDDILSFADIGDFVHQPVKNYSSGMYVRLAFAVAINVTPEILVVDEALSVGDEAFQRKCFARIEKIREAGATVLFVSHSAGTVVDLCDQAVLLDGGELLAHGTPKRVVSLYQKLIYAPAEQQPAIRQAIRDDQLPSHGPAGSGSPGDAGDAMAEVRTDRIEAWFDPHLLPASTIAYEDRGATIVDPHLRTLDGSRVNTLVHGEEYVYAYRVETRRTLSRVRCGMMVRTTTGIEVAGAATDPSLPRMQLVPAGATVEVGFRFRCRFNPGTYFLNAGCLADTGTMEEYIDRRVDVAMFRVMPDQRIRATALVNLIEADDIGWRQ</sequence>
<dbReference type="InterPro" id="IPR003593">
    <property type="entry name" value="AAA+_ATPase"/>
</dbReference>
<evidence type="ECO:0000259" key="6">
    <source>
        <dbReference type="PROSITE" id="PS50893"/>
    </source>
</evidence>
<evidence type="ECO:0000313" key="8">
    <source>
        <dbReference type="Proteomes" id="UP000308508"/>
    </source>
</evidence>
<dbReference type="CDD" id="cd03220">
    <property type="entry name" value="ABC_KpsT_Wzt"/>
    <property type="match status" value="1"/>
</dbReference>
<keyword evidence="3" id="KW-0547">Nucleotide-binding</keyword>
<dbReference type="InterPro" id="IPR027417">
    <property type="entry name" value="P-loop_NTPase"/>
</dbReference>
<dbReference type="STRING" id="1123377.GCA_000423885_01451"/>
<dbReference type="Pfam" id="PF00005">
    <property type="entry name" value="ABC_tran"/>
    <property type="match status" value="1"/>
</dbReference>
<evidence type="ECO:0000256" key="4">
    <source>
        <dbReference type="ARBA" id="ARBA00022840"/>
    </source>
</evidence>
<accession>A0A5R9PIW9</accession>
<comment type="similarity">
    <text evidence="1">Belongs to the ABC transporter superfamily.</text>
</comment>
<dbReference type="CDD" id="cd10147">
    <property type="entry name" value="Wzt_C-like"/>
    <property type="match status" value="1"/>
</dbReference>
<reference evidence="7 8" key="1">
    <citation type="submission" date="2019-04" db="EMBL/GenBank/DDBJ databases">
        <authorList>
            <person name="Grouzdev D.S."/>
            <person name="Nazina T.N."/>
        </authorList>
    </citation>
    <scope>NUCLEOTIDE SEQUENCE [LARGE SCALE GENOMIC DNA]</scope>
    <source>
        <strain evidence="7 8">SHC 3-19</strain>
    </source>
</reference>
<keyword evidence="2" id="KW-0813">Transport</keyword>
<dbReference type="GO" id="GO:0140359">
    <property type="term" value="F:ABC-type transporter activity"/>
    <property type="evidence" value="ECO:0007669"/>
    <property type="project" value="InterPro"/>
</dbReference>
<dbReference type="RefSeq" id="WP_138347226.1">
    <property type="nucleotide sequence ID" value="NZ_SROY01000001.1"/>
</dbReference>
<evidence type="ECO:0000256" key="1">
    <source>
        <dbReference type="ARBA" id="ARBA00005417"/>
    </source>
</evidence>
<name>A0A5R9PIW9_9GAMM</name>
<dbReference type="InterPro" id="IPR015860">
    <property type="entry name" value="ABC_transpr_TagH-like"/>
</dbReference>
<organism evidence="7 8">
    <name type="scientific">Thermomonas fusca</name>
    <dbReference type="NCBI Taxonomy" id="215690"/>
    <lineage>
        <taxon>Bacteria</taxon>
        <taxon>Pseudomonadati</taxon>
        <taxon>Pseudomonadota</taxon>
        <taxon>Gammaproteobacteria</taxon>
        <taxon>Lysobacterales</taxon>
        <taxon>Lysobacteraceae</taxon>
        <taxon>Thermomonas</taxon>
    </lineage>
</organism>
<evidence type="ECO:0000256" key="2">
    <source>
        <dbReference type="ARBA" id="ARBA00022448"/>
    </source>
</evidence>
<dbReference type="GO" id="GO:0016887">
    <property type="term" value="F:ATP hydrolysis activity"/>
    <property type="evidence" value="ECO:0007669"/>
    <property type="project" value="InterPro"/>
</dbReference>
<proteinExistence type="inferred from homology"/>
<dbReference type="InterPro" id="IPR003439">
    <property type="entry name" value="ABC_transporter-like_ATP-bd"/>
</dbReference>
<comment type="caution">
    <text evidence="7">The sequence shown here is derived from an EMBL/GenBank/DDBJ whole genome shotgun (WGS) entry which is preliminary data.</text>
</comment>
<evidence type="ECO:0000313" key="7">
    <source>
        <dbReference type="EMBL" id="TLX22933.1"/>
    </source>
</evidence>
<dbReference type="PROSITE" id="PS50893">
    <property type="entry name" value="ABC_TRANSPORTER_2"/>
    <property type="match status" value="1"/>
</dbReference>
<dbReference type="InterPro" id="IPR029439">
    <property type="entry name" value="Wzt_C"/>
</dbReference>